<organism evidence="2 3">
    <name type="scientific">Periplaneta americana</name>
    <name type="common">American cockroach</name>
    <name type="synonym">Blatta americana</name>
    <dbReference type="NCBI Taxonomy" id="6978"/>
    <lineage>
        <taxon>Eukaryota</taxon>
        <taxon>Metazoa</taxon>
        <taxon>Ecdysozoa</taxon>
        <taxon>Arthropoda</taxon>
        <taxon>Hexapoda</taxon>
        <taxon>Insecta</taxon>
        <taxon>Pterygota</taxon>
        <taxon>Neoptera</taxon>
        <taxon>Polyneoptera</taxon>
        <taxon>Dictyoptera</taxon>
        <taxon>Blattodea</taxon>
        <taxon>Blattoidea</taxon>
        <taxon>Blattidae</taxon>
        <taxon>Blattinae</taxon>
        <taxon>Periplaneta</taxon>
    </lineage>
</organism>
<keyword evidence="3" id="KW-1185">Reference proteome</keyword>
<proteinExistence type="predicted"/>
<reference evidence="2 3" key="1">
    <citation type="journal article" date="2022" name="Allergy">
        <title>Genome assembly and annotation of Periplaneta americana reveal a comprehensive cockroach allergen profile.</title>
        <authorList>
            <person name="Wang L."/>
            <person name="Xiong Q."/>
            <person name="Saelim N."/>
            <person name="Wang L."/>
            <person name="Nong W."/>
            <person name="Wan A.T."/>
            <person name="Shi M."/>
            <person name="Liu X."/>
            <person name="Cao Q."/>
            <person name="Hui J.H.L."/>
            <person name="Sookrung N."/>
            <person name="Leung T.F."/>
            <person name="Tungtrongchitr A."/>
            <person name="Tsui S.K.W."/>
        </authorList>
    </citation>
    <scope>NUCLEOTIDE SEQUENCE [LARGE SCALE GENOMIC DNA]</scope>
    <source>
        <strain evidence="2">PWHHKU_190912</strain>
    </source>
</reference>
<protein>
    <submittedName>
        <fullName evidence="2">Uncharacterized protein</fullName>
    </submittedName>
</protein>
<feature type="compositionally biased region" description="Polar residues" evidence="1">
    <location>
        <begin position="187"/>
        <end position="202"/>
    </location>
</feature>
<dbReference type="EMBL" id="JAJSOF020000031">
    <property type="protein sequence ID" value="KAJ4431572.1"/>
    <property type="molecule type" value="Genomic_DNA"/>
</dbReference>
<evidence type="ECO:0000313" key="2">
    <source>
        <dbReference type="EMBL" id="KAJ4431572.1"/>
    </source>
</evidence>
<sequence>MVARISFARRPVAPRCRSRRLKKTAAVISDAVGSEGNLSDEENTPEYSHPPSSQCSTLESNPDLPQMVQTLGSSAKKRPHCDTKEYCGHDSLQKPGTTSAESSDSESDDVSDMTIATQLGKSPKLETVLFNDDVSTTTLFSISGIGNSEMVFGEMRSRIRHRLPDIHLIVEESLEKKPNQLKRESNPCPSTALDQQANAFAN</sequence>
<name>A0ABQ8SD16_PERAM</name>
<evidence type="ECO:0000313" key="3">
    <source>
        <dbReference type="Proteomes" id="UP001148838"/>
    </source>
</evidence>
<evidence type="ECO:0000256" key="1">
    <source>
        <dbReference type="SAM" id="MobiDB-lite"/>
    </source>
</evidence>
<feature type="compositionally biased region" description="Polar residues" evidence="1">
    <location>
        <begin position="50"/>
        <end position="60"/>
    </location>
</feature>
<gene>
    <name evidence="2" type="ORF">ANN_20171</name>
</gene>
<comment type="caution">
    <text evidence="2">The sequence shown here is derived from an EMBL/GenBank/DDBJ whole genome shotgun (WGS) entry which is preliminary data.</text>
</comment>
<accession>A0ABQ8SD16</accession>
<feature type="region of interest" description="Disordered" evidence="1">
    <location>
        <begin position="1"/>
        <end position="111"/>
    </location>
</feature>
<feature type="compositionally biased region" description="Basic and acidic residues" evidence="1">
    <location>
        <begin position="80"/>
        <end position="92"/>
    </location>
</feature>
<dbReference type="Proteomes" id="UP001148838">
    <property type="component" value="Unassembled WGS sequence"/>
</dbReference>
<feature type="region of interest" description="Disordered" evidence="1">
    <location>
        <begin position="178"/>
        <end position="202"/>
    </location>
</feature>